<accession>A0AAD9H4S4</accession>
<keyword evidence="2" id="KW-1185">Reference proteome</keyword>
<dbReference type="EMBL" id="MU843078">
    <property type="protein sequence ID" value="KAK2021816.1"/>
    <property type="molecule type" value="Genomic_DNA"/>
</dbReference>
<name>A0AAD9H4S4_9PEZI</name>
<reference evidence="1" key="1">
    <citation type="submission" date="2021-06" db="EMBL/GenBank/DDBJ databases">
        <title>Comparative genomics, transcriptomics and evolutionary studies reveal genomic signatures of adaptation to plant cell wall in hemibiotrophic fungi.</title>
        <authorList>
            <consortium name="DOE Joint Genome Institute"/>
            <person name="Baroncelli R."/>
            <person name="Diaz J.F."/>
            <person name="Benocci T."/>
            <person name="Peng M."/>
            <person name="Battaglia E."/>
            <person name="Haridas S."/>
            <person name="Andreopoulos W."/>
            <person name="Labutti K."/>
            <person name="Pangilinan J."/>
            <person name="Floch G.L."/>
            <person name="Makela M.R."/>
            <person name="Henrissat B."/>
            <person name="Grigoriev I.V."/>
            <person name="Crouch J.A."/>
            <person name="De Vries R.P."/>
            <person name="Sukno S.A."/>
            <person name="Thon M.R."/>
        </authorList>
    </citation>
    <scope>NUCLEOTIDE SEQUENCE</scope>
    <source>
        <strain evidence="1">MAFF235873</strain>
    </source>
</reference>
<organism evidence="1 2">
    <name type="scientific">Colletotrichum zoysiae</name>
    <dbReference type="NCBI Taxonomy" id="1216348"/>
    <lineage>
        <taxon>Eukaryota</taxon>
        <taxon>Fungi</taxon>
        <taxon>Dikarya</taxon>
        <taxon>Ascomycota</taxon>
        <taxon>Pezizomycotina</taxon>
        <taxon>Sordariomycetes</taxon>
        <taxon>Hypocreomycetidae</taxon>
        <taxon>Glomerellales</taxon>
        <taxon>Glomerellaceae</taxon>
        <taxon>Colletotrichum</taxon>
        <taxon>Colletotrichum graminicola species complex</taxon>
    </lineage>
</organism>
<gene>
    <name evidence="1" type="ORF">LX32DRAFT_658159</name>
</gene>
<evidence type="ECO:0000313" key="1">
    <source>
        <dbReference type="EMBL" id="KAK2021816.1"/>
    </source>
</evidence>
<evidence type="ECO:0000313" key="2">
    <source>
        <dbReference type="Proteomes" id="UP001232148"/>
    </source>
</evidence>
<protein>
    <submittedName>
        <fullName evidence="1">Uncharacterized protein</fullName>
    </submittedName>
</protein>
<proteinExistence type="predicted"/>
<sequence>MSRQVAVLAIELPSSYVGRDNRFPADVPLEERVRITVLTYGPIAAKGIAVADSAEEHGQQFMAERGGRGASRQLQLGEEALARAPYPLGGPGKAELVKFIVAACTFSRGTAEPVTALYLAPNNQAVDDMAQRFQEYFEKLGLGAGYRAGRVGRIRREEVIGSTNEPPEFDGRAGLQEVKVYCRRRLVNGVGVAYDGSEILVAILDEAAKDGFGERHGAVCQTPFFDTVVHNNLHCCVKKLIFECVRHVYEVVCGDSVANGDVDIRDREVASPGCLCRLPASSSWPRTGDAGSRDVETVEETACIPIGPRTAVTRFLVGLAVDVLYFVDHAGLGNMPHVRRGSYVTTSKIPRSIRPLHSLLVGSSKGRPGVVTIPWARRFVASLMASCSFRRSGRLPAAWDLEGDLVRYSSTYDNNGSGLVQDPVDFLEDLQTSTEKPLRFYARNAQTGEVGRVVIRRDVVYARHLSTNPPKAGMCAKTNTWSLGSSVPKVKHLQRKLQLETRRYLASLHVSHRFSECRRFPDYQNGACAEVTPLKS</sequence>
<comment type="caution">
    <text evidence="1">The sequence shown here is derived from an EMBL/GenBank/DDBJ whole genome shotgun (WGS) entry which is preliminary data.</text>
</comment>
<dbReference type="Proteomes" id="UP001232148">
    <property type="component" value="Unassembled WGS sequence"/>
</dbReference>
<dbReference type="AlphaFoldDB" id="A0AAD9H4S4"/>